<dbReference type="Proteomes" id="UP000007058">
    <property type="component" value="Chromosome"/>
</dbReference>
<protein>
    <submittedName>
        <fullName evidence="1">Uncharacterized protein</fullName>
    </submittedName>
</protein>
<dbReference type="HOGENOM" id="CLU_1852775_0_0_5"/>
<evidence type="ECO:0000313" key="2">
    <source>
        <dbReference type="Proteomes" id="UP000007058"/>
    </source>
</evidence>
<sequence>MILAELRGLRDEVLSTHQEARATLVAIREMVDELHRVQRSESNIEQELTDVANRLGDALDGAQPSLSSCTVCGSDVERHAAENGILLICKACGHTAFAERRSNQDRRHGFERRCMGQMVVEDPAEPVPEGIDWTSPEA</sequence>
<name>Q2W4N6_PARM1</name>
<dbReference type="EMBL" id="AP007255">
    <property type="protein sequence ID" value="BAE51189.1"/>
    <property type="molecule type" value="Genomic_DNA"/>
</dbReference>
<evidence type="ECO:0000313" key="1">
    <source>
        <dbReference type="EMBL" id="BAE51189.1"/>
    </source>
</evidence>
<keyword evidence="2" id="KW-1185">Reference proteome</keyword>
<dbReference type="AlphaFoldDB" id="Q2W4N6"/>
<reference evidence="1 2" key="1">
    <citation type="journal article" date="2005" name="DNA Res.">
        <title>Complete genome sequence of the facultative anaerobic magnetotactic bacterium Magnetospirillum sp. strain AMB-1.</title>
        <authorList>
            <person name="Matsunaga T."/>
            <person name="Okamura Y."/>
            <person name="Fukuda Y."/>
            <person name="Wahyudi A.T."/>
            <person name="Murase Y."/>
            <person name="Takeyama H."/>
        </authorList>
    </citation>
    <scope>NUCLEOTIDE SEQUENCE [LARGE SCALE GENOMIC DNA]</scope>
    <source>
        <strain evidence="2">ATCC 700264 / AMB-1</strain>
    </source>
</reference>
<dbReference type="KEGG" id="mag:amb2385"/>
<organism evidence="1 2">
    <name type="scientific">Paramagnetospirillum magneticum (strain ATCC 700264 / AMB-1)</name>
    <name type="common">Magnetospirillum magneticum</name>
    <dbReference type="NCBI Taxonomy" id="342108"/>
    <lineage>
        <taxon>Bacteria</taxon>
        <taxon>Pseudomonadati</taxon>
        <taxon>Pseudomonadota</taxon>
        <taxon>Alphaproteobacteria</taxon>
        <taxon>Rhodospirillales</taxon>
        <taxon>Magnetospirillaceae</taxon>
        <taxon>Paramagnetospirillum</taxon>
    </lineage>
</organism>
<gene>
    <name evidence="1" type="ordered locus">amb2385</name>
</gene>
<proteinExistence type="predicted"/>
<accession>Q2W4N6</accession>